<sequence length="86" mass="10120">MAATTYSVFYHSPGGFFVCRTDFDNLEEAENFLQTKIFIFDGAEFHFMLKDRRFLVKGEPRERTEKFYAESMRYAVEIPASEINKS</sequence>
<evidence type="ECO:0000313" key="2">
    <source>
        <dbReference type="Proteomes" id="UP001501436"/>
    </source>
</evidence>
<gene>
    <name evidence="1" type="ORF">GCM10023313_24680</name>
</gene>
<evidence type="ECO:0000313" key="1">
    <source>
        <dbReference type="EMBL" id="GAA4919979.1"/>
    </source>
</evidence>
<proteinExistence type="predicted"/>
<comment type="caution">
    <text evidence="1">The sequence shown here is derived from an EMBL/GenBank/DDBJ whole genome shotgun (WGS) entry which is preliminary data.</text>
</comment>
<reference evidence="2" key="1">
    <citation type="journal article" date="2019" name="Int. J. Syst. Evol. Microbiol.">
        <title>The Global Catalogue of Microorganisms (GCM) 10K type strain sequencing project: providing services to taxonomists for standard genome sequencing and annotation.</title>
        <authorList>
            <consortium name="The Broad Institute Genomics Platform"/>
            <consortium name="The Broad Institute Genome Sequencing Center for Infectious Disease"/>
            <person name="Wu L."/>
            <person name="Ma J."/>
        </authorList>
    </citation>
    <scope>NUCLEOTIDE SEQUENCE [LARGE SCALE GENOMIC DNA]</scope>
    <source>
        <strain evidence="2">JCM 18283</strain>
    </source>
</reference>
<dbReference type="EMBL" id="BAABJI010000002">
    <property type="protein sequence ID" value="GAA4919979.1"/>
    <property type="molecule type" value="Genomic_DNA"/>
</dbReference>
<protein>
    <submittedName>
        <fullName evidence="1">Uncharacterized protein</fullName>
    </submittedName>
</protein>
<dbReference type="Proteomes" id="UP001501436">
    <property type="component" value="Unassembled WGS sequence"/>
</dbReference>
<name>A0ABP9FWP6_9SPHI</name>
<dbReference type="RefSeq" id="WP_345331517.1">
    <property type="nucleotide sequence ID" value="NZ_BAABJI010000002.1"/>
</dbReference>
<keyword evidence="2" id="KW-1185">Reference proteome</keyword>
<accession>A0ABP9FWP6</accession>
<organism evidence="1 2">
    <name type="scientific">Mucilaginibacter defluvii</name>
    <dbReference type="NCBI Taxonomy" id="1196019"/>
    <lineage>
        <taxon>Bacteria</taxon>
        <taxon>Pseudomonadati</taxon>
        <taxon>Bacteroidota</taxon>
        <taxon>Sphingobacteriia</taxon>
        <taxon>Sphingobacteriales</taxon>
        <taxon>Sphingobacteriaceae</taxon>
        <taxon>Mucilaginibacter</taxon>
    </lineage>
</organism>